<gene>
    <name evidence="1" type="ORF">HIV01_004115</name>
</gene>
<dbReference type="Proteomes" id="UP000663400">
    <property type="component" value="Chromosome"/>
</dbReference>
<proteinExistence type="predicted"/>
<name>A0ABX7RE07_9GAMM</name>
<keyword evidence="2" id="KW-1185">Reference proteome</keyword>
<evidence type="ECO:0000313" key="2">
    <source>
        <dbReference type="Proteomes" id="UP000663400"/>
    </source>
</evidence>
<organism evidence="1 2">
    <name type="scientific">Lysobacter arenosi</name>
    <dbReference type="NCBI Taxonomy" id="2795387"/>
    <lineage>
        <taxon>Bacteria</taxon>
        <taxon>Pseudomonadati</taxon>
        <taxon>Pseudomonadota</taxon>
        <taxon>Gammaproteobacteria</taxon>
        <taxon>Lysobacterales</taxon>
        <taxon>Lysobacteraceae</taxon>
        <taxon>Lysobacter</taxon>
    </lineage>
</organism>
<dbReference type="RefSeq" id="WP_200605075.1">
    <property type="nucleotide sequence ID" value="NZ_CP071517.1"/>
</dbReference>
<protein>
    <submittedName>
        <fullName evidence="1">Uncharacterized protein</fullName>
    </submittedName>
</protein>
<dbReference type="EMBL" id="CP071517">
    <property type="protein sequence ID" value="QSX75718.1"/>
    <property type="molecule type" value="Genomic_DNA"/>
</dbReference>
<accession>A0ABX7RE07</accession>
<reference evidence="1 2" key="1">
    <citation type="submission" date="2021-02" db="EMBL/GenBank/DDBJ databases">
        <title>Lysobacter arenosi sp. nov., isolated from soil of gangwondo yeongwol, south Korea.</title>
        <authorList>
            <person name="Kim K.R."/>
            <person name="Kim K.H."/>
            <person name="Jeon C.O."/>
        </authorList>
    </citation>
    <scope>NUCLEOTIDE SEQUENCE [LARGE SCALE GENOMIC DNA]</scope>
    <source>
        <strain evidence="1 2">R7</strain>
    </source>
</reference>
<evidence type="ECO:0000313" key="1">
    <source>
        <dbReference type="EMBL" id="QSX75718.1"/>
    </source>
</evidence>
<sequence length="112" mass="11909">MDTQSLPAEPLVDSHCGGPSRSLCMAPVAEVAGSAAGVPPELVDLIAASLRAVCQDERDSDRAFWLIARIVDQHLAGTLSPGTGRWKGEAIDALMGMLSRPLQVELHRHLAE</sequence>